<dbReference type="GO" id="GO:0008818">
    <property type="term" value="F:cobalamin 5'-phosphate synthase activity"/>
    <property type="evidence" value="ECO:0007669"/>
    <property type="project" value="UniProtKB-UniRule"/>
</dbReference>
<comment type="cofactor">
    <cofactor evidence="1 19">
        <name>Mg(2+)</name>
        <dbReference type="ChEBI" id="CHEBI:18420"/>
    </cofactor>
</comment>
<evidence type="ECO:0000256" key="4">
    <source>
        <dbReference type="ARBA" id="ARBA00010561"/>
    </source>
</evidence>
<dbReference type="GO" id="GO:0051073">
    <property type="term" value="F:adenosylcobinamide-GDP ribazoletransferase activity"/>
    <property type="evidence" value="ECO:0007669"/>
    <property type="project" value="UniProtKB-UniRule"/>
</dbReference>
<comment type="caution">
    <text evidence="20">The sequence shown here is derived from an EMBL/GenBank/DDBJ whole genome shotgun (WGS) entry which is preliminary data.</text>
</comment>
<evidence type="ECO:0000256" key="8">
    <source>
        <dbReference type="ARBA" id="ARBA00022573"/>
    </source>
</evidence>
<feature type="transmembrane region" description="Helical" evidence="19">
    <location>
        <begin position="214"/>
        <end position="233"/>
    </location>
</feature>
<evidence type="ECO:0000256" key="1">
    <source>
        <dbReference type="ARBA" id="ARBA00001946"/>
    </source>
</evidence>
<evidence type="ECO:0000256" key="9">
    <source>
        <dbReference type="ARBA" id="ARBA00022679"/>
    </source>
</evidence>
<comment type="similarity">
    <text evidence="4 19">Belongs to the CobS family.</text>
</comment>
<dbReference type="Pfam" id="PF02654">
    <property type="entry name" value="CobS"/>
    <property type="match status" value="1"/>
</dbReference>
<evidence type="ECO:0000256" key="15">
    <source>
        <dbReference type="ARBA" id="ARBA00032605"/>
    </source>
</evidence>
<dbReference type="UniPathway" id="UPA00148">
    <property type="reaction ID" value="UER00238"/>
</dbReference>
<gene>
    <name evidence="19 20" type="primary">cobS</name>
    <name evidence="20" type="ORF">DL346_12225</name>
</gene>
<dbReference type="PANTHER" id="PTHR34148:SF1">
    <property type="entry name" value="ADENOSYLCOBINAMIDE-GDP RIBAZOLETRANSFERASE"/>
    <property type="match status" value="1"/>
</dbReference>
<dbReference type="GO" id="GO:0009236">
    <property type="term" value="P:cobalamin biosynthetic process"/>
    <property type="evidence" value="ECO:0007669"/>
    <property type="project" value="UniProtKB-UniRule"/>
</dbReference>
<evidence type="ECO:0000256" key="11">
    <source>
        <dbReference type="ARBA" id="ARBA00022842"/>
    </source>
</evidence>
<sequence length="265" mass="28206">MKEQLQAAGTAFQLLTRIPIPVAIPFTPEMLARSVVYYPVVGAVIGGIVAGAGWLLHGAMPAMPAAVILLLIWLALSGGLHMDGLMDTADGVLSYRSREKMLAIMKDSRVGAMGVLAAAAVLLLKFSVLTAMMEAPALEWRFAMPLTMLACAWSRLWIVIAMKGWPLARPDEGMASMFQSVRIRHTAWAIGFQMAMIAVIGLAIPGLANETGPLLLALAGITIAAGTLLSVWLTRKLGGLTGDTYGAMTELIESMLLFSLMVVLV</sequence>
<protein>
    <recommendedName>
        <fullName evidence="6 19">Adenosylcobinamide-GDP ribazoletransferase</fullName>
        <ecNumber evidence="5 19">2.7.8.26</ecNumber>
    </recommendedName>
    <alternativeName>
        <fullName evidence="16 19">Cobalamin synthase</fullName>
    </alternativeName>
    <alternativeName>
        <fullName evidence="15 19">Cobalamin-5'-phosphate synthase</fullName>
    </alternativeName>
</protein>
<comment type="subcellular location">
    <subcellularLocation>
        <location evidence="2 19">Cell membrane</location>
        <topology evidence="2 19">Multi-pass membrane protein</topology>
    </subcellularLocation>
</comment>
<dbReference type="InterPro" id="IPR003805">
    <property type="entry name" value="CobS"/>
</dbReference>
<dbReference type="OrthoDB" id="9794626at2"/>
<feature type="transmembrane region" description="Helical" evidence="19">
    <location>
        <begin position="142"/>
        <end position="165"/>
    </location>
</feature>
<evidence type="ECO:0000313" key="20">
    <source>
        <dbReference type="EMBL" id="RAP76873.1"/>
    </source>
</evidence>
<dbReference type="EC" id="2.7.8.26" evidence="5 19"/>
<accession>A0A328U4X8</accession>
<evidence type="ECO:0000256" key="5">
    <source>
        <dbReference type="ARBA" id="ARBA00013200"/>
    </source>
</evidence>
<evidence type="ECO:0000256" key="13">
    <source>
        <dbReference type="ARBA" id="ARBA00023136"/>
    </source>
</evidence>
<evidence type="ECO:0000256" key="16">
    <source>
        <dbReference type="ARBA" id="ARBA00032853"/>
    </source>
</evidence>
<dbReference type="HAMAP" id="MF_00719">
    <property type="entry name" value="CobS"/>
    <property type="match status" value="1"/>
</dbReference>
<comment type="pathway">
    <text evidence="3 19">Cofactor biosynthesis; adenosylcobalamin biosynthesis; adenosylcobalamin from cob(II)yrinate a,c-diamide: step 7/7.</text>
</comment>
<dbReference type="EMBL" id="QLUW01000002">
    <property type="protein sequence ID" value="RAP76873.1"/>
    <property type="molecule type" value="Genomic_DNA"/>
</dbReference>
<keyword evidence="10 19" id="KW-0812">Transmembrane</keyword>
<keyword evidence="9 19" id="KW-0808">Transferase</keyword>
<keyword evidence="21" id="KW-1185">Reference proteome</keyword>
<evidence type="ECO:0000313" key="21">
    <source>
        <dbReference type="Proteomes" id="UP000249260"/>
    </source>
</evidence>
<dbReference type="PANTHER" id="PTHR34148">
    <property type="entry name" value="ADENOSYLCOBINAMIDE-GDP RIBAZOLETRANSFERASE"/>
    <property type="match status" value="1"/>
</dbReference>
<comment type="catalytic activity">
    <reaction evidence="18 19">
        <text>alpha-ribazole 5'-phosphate + adenosylcob(III)inamide-GDP = adenosylcob(III)alamin 5'-phosphate + GMP + H(+)</text>
        <dbReference type="Rhea" id="RHEA:23560"/>
        <dbReference type="ChEBI" id="CHEBI:15378"/>
        <dbReference type="ChEBI" id="CHEBI:57918"/>
        <dbReference type="ChEBI" id="CHEBI:58115"/>
        <dbReference type="ChEBI" id="CHEBI:60487"/>
        <dbReference type="ChEBI" id="CHEBI:60493"/>
        <dbReference type="EC" id="2.7.8.26"/>
    </reaction>
</comment>
<keyword evidence="12 19" id="KW-1133">Transmembrane helix</keyword>
<evidence type="ECO:0000256" key="2">
    <source>
        <dbReference type="ARBA" id="ARBA00004651"/>
    </source>
</evidence>
<dbReference type="AlphaFoldDB" id="A0A328U4X8"/>
<evidence type="ECO:0000256" key="12">
    <source>
        <dbReference type="ARBA" id="ARBA00022989"/>
    </source>
</evidence>
<feature type="transmembrane region" description="Helical" evidence="19">
    <location>
        <begin position="35"/>
        <end position="56"/>
    </location>
</feature>
<evidence type="ECO:0000256" key="18">
    <source>
        <dbReference type="ARBA" id="ARBA00049504"/>
    </source>
</evidence>
<evidence type="ECO:0000256" key="3">
    <source>
        <dbReference type="ARBA" id="ARBA00004663"/>
    </source>
</evidence>
<proteinExistence type="inferred from homology"/>
<keyword evidence="7 19" id="KW-1003">Cell membrane</keyword>
<evidence type="ECO:0000256" key="17">
    <source>
        <dbReference type="ARBA" id="ARBA00048623"/>
    </source>
</evidence>
<feature type="transmembrane region" description="Helical" evidence="19">
    <location>
        <begin position="62"/>
        <end position="80"/>
    </location>
</feature>
<dbReference type="GO" id="GO:0005886">
    <property type="term" value="C:plasma membrane"/>
    <property type="evidence" value="ECO:0007669"/>
    <property type="project" value="UniProtKB-SubCell"/>
</dbReference>
<dbReference type="NCBIfam" id="TIGR00317">
    <property type="entry name" value="cobS"/>
    <property type="match status" value="1"/>
</dbReference>
<dbReference type="Proteomes" id="UP000249260">
    <property type="component" value="Unassembled WGS sequence"/>
</dbReference>
<evidence type="ECO:0000256" key="7">
    <source>
        <dbReference type="ARBA" id="ARBA00022475"/>
    </source>
</evidence>
<evidence type="ECO:0000256" key="10">
    <source>
        <dbReference type="ARBA" id="ARBA00022692"/>
    </source>
</evidence>
<evidence type="ECO:0000256" key="6">
    <source>
        <dbReference type="ARBA" id="ARBA00015850"/>
    </source>
</evidence>
<keyword evidence="13 19" id="KW-0472">Membrane</keyword>
<reference evidence="20 21" key="1">
    <citation type="submission" date="2018-06" db="EMBL/GenBank/DDBJ databases">
        <title>Paenibacillus montanisoli sp. nov., isolated from mountain area soil.</title>
        <authorList>
            <person name="Wu M."/>
        </authorList>
    </citation>
    <scope>NUCLEOTIDE SEQUENCE [LARGE SCALE GENOMIC DNA]</scope>
    <source>
        <strain evidence="20 21">RA17</strain>
    </source>
</reference>
<comment type="catalytic activity">
    <reaction evidence="17 19">
        <text>alpha-ribazole + adenosylcob(III)inamide-GDP = adenosylcob(III)alamin + GMP + H(+)</text>
        <dbReference type="Rhea" id="RHEA:16049"/>
        <dbReference type="ChEBI" id="CHEBI:10329"/>
        <dbReference type="ChEBI" id="CHEBI:15378"/>
        <dbReference type="ChEBI" id="CHEBI:18408"/>
        <dbReference type="ChEBI" id="CHEBI:58115"/>
        <dbReference type="ChEBI" id="CHEBI:60487"/>
        <dbReference type="EC" id="2.7.8.26"/>
    </reaction>
</comment>
<name>A0A328U4X8_9BACL</name>
<organism evidence="20 21">
    <name type="scientific">Paenibacillus montanisoli</name>
    <dbReference type="NCBI Taxonomy" id="2081970"/>
    <lineage>
        <taxon>Bacteria</taxon>
        <taxon>Bacillati</taxon>
        <taxon>Bacillota</taxon>
        <taxon>Bacilli</taxon>
        <taxon>Bacillales</taxon>
        <taxon>Paenibacillaceae</taxon>
        <taxon>Paenibacillus</taxon>
    </lineage>
</organism>
<evidence type="ECO:0000256" key="19">
    <source>
        <dbReference type="HAMAP-Rule" id="MF_00719"/>
    </source>
</evidence>
<keyword evidence="8 19" id="KW-0169">Cobalamin biosynthesis</keyword>
<feature type="transmembrane region" description="Helical" evidence="19">
    <location>
        <begin position="110"/>
        <end position="130"/>
    </location>
</feature>
<feature type="transmembrane region" description="Helical" evidence="19">
    <location>
        <begin position="186"/>
        <end position="208"/>
    </location>
</feature>
<keyword evidence="11 19" id="KW-0460">Magnesium</keyword>
<evidence type="ECO:0000256" key="14">
    <source>
        <dbReference type="ARBA" id="ARBA00025228"/>
    </source>
</evidence>
<comment type="function">
    <text evidence="14 19">Joins adenosylcobinamide-GDP and alpha-ribazole to generate adenosylcobalamin (Ado-cobalamin). Also synthesizes adenosylcobalamin 5'-phosphate from adenosylcobinamide-GDP and alpha-ribazole 5'-phosphate.</text>
</comment>